<sequence length="600" mass="66537">MVTRSELLDKARAQIDENIRSLKEKRNELAFISLLPPETLCRIFLLISTSPPPEHKGPQTRAAKVKAGFPGLLWYSLLTHVCCRWRAVAVGYPQLWLDIFALPNGFMDEMLRRSSGAAITLKISHSQTRSAGIPREVLDVLATHVARTRTLELRLSDMHMKTITTTMATIAAPELVTLRVEISTTNGLPAPPFNIPSSFFAGGTPRLRHVNLISCHVESQSISLLNNLTHLTLHKTYPPFHFSISDLLSALERSKGLEYLNLHNCITQPGGSTNVIVRLPRLLRLKVGNLAPVCVDILSHIHFPDHTKVSLDFSFEEEDDVDPLLQLVADQVHRAHAYWPITGIHLSGPALFSLQLFNDNGQPNSPSSDASGPIFDCTCEIYEYRTDGAIFAMLASVYSQALPLAQVKEVIIQQVKFAPFQWADVLLQLPQVEKLVLRELWGFGLFEALSRVQSEPKSAAESDGEGKLLPKLRILEMDEVTMDVTVTHPQNLDSVSAFLQWSQQWGVVGETGDVAGVHLRKEMRFNRCVGVNEALVGFLTRSGIHVMIDDGEPGSGHADEDDEDDEDEDYVESGGDSDSSSEPDTDADVDETDTDTDFYD</sequence>
<name>A0A067Q2E3_9AGAM</name>
<protein>
    <submittedName>
        <fullName evidence="2">Uncharacterized protein</fullName>
    </submittedName>
</protein>
<evidence type="ECO:0000313" key="2">
    <source>
        <dbReference type="EMBL" id="KDQ56766.1"/>
    </source>
</evidence>
<feature type="region of interest" description="Disordered" evidence="1">
    <location>
        <begin position="549"/>
        <end position="600"/>
    </location>
</feature>
<dbReference type="Gene3D" id="3.80.10.10">
    <property type="entry name" value="Ribonuclease Inhibitor"/>
    <property type="match status" value="1"/>
</dbReference>
<dbReference type="STRING" id="933084.A0A067Q2E3"/>
<reference evidence="3" key="1">
    <citation type="journal article" date="2014" name="Proc. Natl. Acad. Sci. U.S.A.">
        <title>Extensive sampling of basidiomycete genomes demonstrates inadequacy of the white-rot/brown-rot paradigm for wood decay fungi.</title>
        <authorList>
            <person name="Riley R."/>
            <person name="Salamov A.A."/>
            <person name="Brown D.W."/>
            <person name="Nagy L.G."/>
            <person name="Floudas D."/>
            <person name="Held B.W."/>
            <person name="Levasseur A."/>
            <person name="Lombard V."/>
            <person name="Morin E."/>
            <person name="Otillar R."/>
            <person name="Lindquist E.A."/>
            <person name="Sun H."/>
            <person name="LaButti K.M."/>
            <person name="Schmutz J."/>
            <person name="Jabbour D."/>
            <person name="Luo H."/>
            <person name="Baker S.E."/>
            <person name="Pisabarro A.G."/>
            <person name="Walton J.D."/>
            <person name="Blanchette R.A."/>
            <person name="Henrissat B."/>
            <person name="Martin F."/>
            <person name="Cullen D."/>
            <person name="Hibbett D.S."/>
            <person name="Grigoriev I.V."/>
        </authorList>
    </citation>
    <scope>NUCLEOTIDE SEQUENCE [LARGE SCALE GENOMIC DNA]</scope>
    <source>
        <strain evidence="3">MUCL 33604</strain>
    </source>
</reference>
<dbReference type="OrthoDB" id="2884925at2759"/>
<dbReference type="EMBL" id="KL197721">
    <property type="protein sequence ID" value="KDQ56766.1"/>
    <property type="molecule type" value="Genomic_DNA"/>
</dbReference>
<dbReference type="HOGENOM" id="CLU_454963_0_0_1"/>
<feature type="compositionally biased region" description="Acidic residues" evidence="1">
    <location>
        <begin position="559"/>
        <end position="571"/>
    </location>
</feature>
<proteinExistence type="predicted"/>
<keyword evidence="3" id="KW-1185">Reference proteome</keyword>
<gene>
    <name evidence="2" type="ORF">JAAARDRAFT_300893</name>
</gene>
<dbReference type="Proteomes" id="UP000027265">
    <property type="component" value="Unassembled WGS sequence"/>
</dbReference>
<feature type="compositionally biased region" description="Acidic residues" evidence="1">
    <location>
        <begin position="579"/>
        <end position="600"/>
    </location>
</feature>
<accession>A0A067Q2E3</accession>
<dbReference type="SUPFAM" id="SSF52047">
    <property type="entry name" value="RNI-like"/>
    <property type="match status" value="1"/>
</dbReference>
<evidence type="ECO:0000256" key="1">
    <source>
        <dbReference type="SAM" id="MobiDB-lite"/>
    </source>
</evidence>
<evidence type="ECO:0000313" key="3">
    <source>
        <dbReference type="Proteomes" id="UP000027265"/>
    </source>
</evidence>
<dbReference type="InterPro" id="IPR032675">
    <property type="entry name" value="LRR_dom_sf"/>
</dbReference>
<dbReference type="InParanoid" id="A0A067Q2E3"/>
<dbReference type="AlphaFoldDB" id="A0A067Q2E3"/>
<organism evidence="2 3">
    <name type="scientific">Jaapia argillacea MUCL 33604</name>
    <dbReference type="NCBI Taxonomy" id="933084"/>
    <lineage>
        <taxon>Eukaryota</taxon>
        <taxon>Fungi</taxon>
        <taxon>Dikarya</taxon>
        <taxon>Basidiomycota</taxon>
        <taxon>Agaricomycotina</taxon>
        <taxon>Agaricomycetes</taxon>
        <taxon>Agaricomycetidae</taxon>
        <taxon>Jaapiales</taxon>
        <taxon>Jaapiaceae</taxon>
        <taxon>Jaapia</taxon>
    </lineage>
</organism>